<proteinExistence type="predicted"/>
<name>A0A2A6LYK5_RHIFR</name>
<comment type="caution">
    <text evidence="1">The sequence shown here is derived from an EMBL/GenBank/DDBJ whole genome shotgun (WGS) entry which is preliminary data.</text>
</comment>
<organism evidence="1 2">
    <name type="scientific">Rhizobium fredii</name>
    <name type="common">Sinorhizobium fredii</name>
    <dbReference type="NCBI Taxonomy" id="380"/>
    <lineage>
        <taxon>Bacteria</taxon>
        <taxon>Pseudomonadati</taxon>
        <taxon>Pseudomonadota</taxon>
        <taxon>Alphaproteobacteria</taxon>
        <taxon>Hyphomicrobiales</taxon>
        <taxon>Rhizobiaceae</taxon>
        <taxon>Sinorhizobium/Ensifer group</taxon>
        <taxon>Sinorhizobium</taxon>
    </lineage>
</organism>
<evidence type="ECO:0000313" key="1">
    <source>
        <dbReference type="EMBL" id="PDT47438.1"/>
    </source>
</evidence>
<dbReference type="RefSeq" id="WP_097586838.1">
    <property type="nucleotide sequence ID" value="NZ_NWTC01000008.1"/>
</dbReference>
<protein>
    <submittedName>
        <fullName evidence="1">Uncharacterized protein</fullName>
    </submittedName>
</protein>
<dbReference type="AlphaFoldDB" id="A0A2A6LYK5"/>
<dbReference type="Proteomes" id="UP000220353">
    <property type="component" value="Unassembled WGS sequence"/>
</dbReference>
<evidence type="ECO:0000313" key="2">
    <source>
        <dbReference type="Proteomes" id="UP000220353"/>
    </source>
</evidence>
<accession>A0A2A6LYK5</accession>
<dbReference type="EMBL" id="NWTC01000008">
    <property type="protein sequence ID" value="PDT47438.1"/>
    <property type="molecule type" value="Genomic_DNA"/>
</dbReference>
<sequence>MFEIVEVHKITATKETGVYLLDISLSLNGEVMRGERFTTPDDPHGANPAIRQWMNQNPDAQVHPYIPPTIEQIREGMASLTARQFRLGLISAGLTPAQVTATIEAMPAGPDKETALIEWEYATTFKRTHPLIASVGSALGLTDEQIDTMWMAAVNT</sequence>
<reference evidence="1 2" key="1">
    <citation type="submission" date="2017-09" db="EMBL/GenBank/DDBJ databases">
        <title>Comparative genomics of rhizobia isolated from Phaseolus vulgaris in China.</title>
        <authorList>
            <person name="Tong W."/>
        </authorList>
    </citation>
    <scope>NUCLEOTIDE SEQUENCE [LARGE SCALE GENOMIC DNA]</scope>
    <source>
        <strain evidence="1 2">PCH1</strain>
    </source>
</reference>
<gene>
    <name evidence="1" type="ORF">CO661_11885</name>
</gene>